<dbReference type="EMBL" id="CM035408">
    <property type="protein sequence ID" value="KAH7442582.1"/>
    <property type="molecule type" value="Genomic_DNA"/>
</dbReference>
<feature type="region of interest" description="Disordered" evidence="1">
    <location>
        <begin position="99"/>
        <end position="267"/>
    </location>
</feature>
<comment type="caution">
    <text evidence="2">The sequence shown here is derived from an EMBL/GenBank/DDBJ whole genome shotgun (WGS) entry which is preliminary data.</text>
</comment>
<gene>
    <name evidence="2" type="ORF">KP509_03G095500</name>
</gene>
<dbReference type="EMBL" id="CM035408">
    <property type="protein sequence ID" value="KAH7442584.1"/>
    <property type="molecule type" value="Genomic_DNA"/>
</dbReference>
<dbReference type="GO" id="GO:0055028">
    <property type="term" value="C:cortical microtubule"/>
    <property type="evidence" value="ECO:0007669"/>
    <property type="project" value="TreeGrafter"/>
</dbReference>
<feature type="region of interest" description="Disordered" evidence="1">
    <location>
        <begin position="450"/>
        <end position="494"/>
    </location>
</feature>
<protein>
    <submittedName>
        <fullName evidence="2">Uncharacterized protein</fullName>
    </submittedName>
</protein>
<keyword evidence="3" id="KW-1185">Reference proteome</keyword>
<feature type="compositionally biased region" description="Low complexity" evidence="1">
    <location>
        <begin position="147"/>
        <end position="157"/>
    </location>
</feature>
<feature type="compositionally biased region" description="Polar residues" evidence="1">
    <location>
        <begin position="187"/>
        <end position="196"/>
    </location>
</feature>
<dbReference type="AlphaFoldDB" id="A0A8T2V9G9"/>
<proteinExistence type="predicted"/>
<feature type="compositionally biased region" description="Low complexity" evidence="1">
    <location>
        <begin position="197"/>
        <end position="208"/>
    </location>
</feature>
<evidence type="ECO:0000313" key="2">
    <source>
        <dbReference type="EMBL" id="KAH7442584.1"/>
    </source>
</evidence>
<accession>A0A8T2V9G9</accession>
<dbReference type="OrthoDB" id="1929779at2759"/>
<evidence type="ECO:0000256" key="1">
    <source>
        <dbReference type="SAM" id="MobiDB-lite"/>
    </source>
</evidence>
<reference evidence="2" key="1">
    <citation type="submission" date="2021-08" db="EMBL/GenBank/DDBJ databases">
        <title>WGS assembly of Ceratopteris richardii.</title>
        <authorList>
            <person name="Marchant D.B."/>
            <person name="Chen G."/>
            <person name="Jenkins J."/>
            <person name="Shu S."/>
            <person name="Leebens-Mack J."/>
            <person name="Grimwood J."/>
            <person name="Schmutz J."/>
            <person name="Soltis P."/>
            <person name="Soltis D."/>
            <person name="Chen Z.-H."/>
        </authorList>
    </citation>
    <scope>NUCLEOTIDE SEQUENCE</scope>
    <source>
        <strain evidence="2">Whitten #5841</strain>
        <tissue evidence="2">Leaf</tissue>
    </source>
</reference>
<name>A0A8T2V9G9_CERRI</name>
<feature type="compositionally biased region" description="Polar residues" evidence="1">
    <location>
        <begin position="209"/>
        <end position="218"/>
    </location>
</feature>
<dbReference type="Proteomes" id="UP000825935">
    <property type="component" value="Chromosome 3"/>
</dbReference>
<sequence>MKGELNKMGGWQGDPRDEDLRLFHDMRRRERMNFLYPLSEDIDSSPSSAVTRSARDLLPPDSDKNDYNWLLTPPSTPLFPSLDQDESVTHLSARQVLIRSTSTAKTPRPSYSLESTHRFAHGGNPSPKRPSTASATSSMPNANRGRSSSPSLITRSSSKIRASSPRRIVTPTGQNSASVSRSSSRSLTPTFRQSNISPSPASKTAASSGRSRGNSLSPRLTPWEPSLPGFSTEPPPNLRTSLSERNVHRGIGPVSRNRSRVRGSSDEMIEINSASRWQVDSTDGSGNWSLSYSNDLTSSQTSRGSVGSRGSMVSSYEEDIEMAESVASVSTNSDNGSKSTNVVDLKIQAASLRKGVLPSKRQMRSTGNTGDLANFSSLSARRSYERQMCQVPRRSAQAMFRPMLSNAPVTSLYCSRSSGLYSQPSSPFMNFPPTQISCLPLQLHTATEVANDSKTPGQTVCKDSVSKGHDTLEGSGSSLSEEEDLTNEACPKLGHSGPASPVLKGCVENLVDGNDLGVLGSIQEKHEDIGESTGLNIGMDAICNKLKQESFINKSLQEDTGCLMDHDLMKPSIFAQGCIGGGPADQKDKVFLSCAPGLPSCDDSSRTMKEAQLSSEGGKEKENYMEATKFDSVGKTHSLYPGVSLSSSPHVPHRVLSDLGSSRKPSPVKGLYTHSHDGSLLYEKNNCYDFSMSESHCFVRISTSSFDSGCSREEHNGCLGVPNFEDNQSDGNVLVEESLLADIAPQHLEHGSLKEGVTSLANSTGMICEGSECNNHEESLAAVQSTCINVLNQLKSSALESDLINTTLETSAFEASSSNLGNPFSEMVKDDSLSKMSIYASREGTRNGDLMQDTCTEAGDDRPSGFSDTLHATPRLVPEMATEDNRPLKELSSVQSFKRNVTLEEATETILFCSSIVHELIHRVANIAIENEEQRSSKPFISKRDFVALFGFTGADSWTNSAKITKPMRNCKHQHLANATICERSSLVQKQWMVHSQMPAVTMRENPMERIENAIMGNHEEVQIYTPKALTSRKGKKKQGRKTQCRCSCCMM</sequence>
<dbReference type="GO" id="GO:0043622">
    <property type="term" value="P:cortical microtubule organization"/>
    <property type="evidence" value="ECO:0007669"/>
    <property type="project" value="TreeGrafter"/>
</dbReference>
<feature type="compositionally biased region" description="Low complexity" evidence="1">
    <location>
        <begin position="176"/>
        <end position="186"/>
    </location>
</feature>
<dbReference type="EMBL" id="CM035408">
    <property type="protein sequence ID" value="KAH7442583.1"/>
    <property type="molecule type" value="Genomic_DNA"/>
</dbReference>
<feature type="region of interest" description="Disordered" evidence="1">
    <location>
        <begin position="39"/>
        <end position="69"/>
    </location>
</feature>
<organism evidence="2 3">
    <name type="scientific">Ceratopteris richardii</name>
    <name type="common">Triangle waterfern</name>
    <dbReference type="NCBI Taxonomy" id="49495"/>
    <lineage>
        <taxon>Eukaryota</taxon>
        <taxon>Viridiplantae</taxon>
        <taxon>Streptophyta</taxon>
        <taxon>Embryophyta</taxon>
        <taxon>Tracheophyta</taxon>
        <taxon>Polypodiopsida</taxon>
        <taxon>Polypodiidae</taxon>
        <taxon>Polypodiales</taxon>
        <taxon>Pteridineae</taxon>
        <taxon>Pteridaceae</taxon>
        <taxon>Parkerioideae</taxon>
        <taxon>Ceratopteris</taxon>
    </lineage>
</organism>
<dbReference type="PANTHER" id="PTHR31949">
    <property type="entry name" value="GASTRIC MUCIN-LIKE PROTEIN"/>
    <property type="match status" value="1"/>
</dbReference>
<feature type="compositionally biased region" description="Polar residues" evidence="1">
    <location>
        <begin position="129"/>
        <end position="146"/>
    </location>
</feature>
<evidence type="ECO:0000313" key="3">
    <source>
        <dbReference type="Proteomes" id="UP000825935"/>
    </source>
</evidence>
<dbReference type="PANTHER" id="PTHR31949:SF2">
    <property type="entry name" value="OS05G0480600 PROTEIN"/>
    <property type="match status" value="1"/>
</dbReference>